<dbReference type="OrthoDB" id="514777at2759"/>
<evidence type="ECO:0000313" key="3">
    <source>
        <dbReference type="EMBL" id="ORZ05282.1"/>
    </source>
</evidence>
<evidence type="ECO:0000313" key="4">
    <source>
        <dbReference type="Proteomes" id="UP000193648"/>
    </source>
</evidence>
<dbReference type="RefSeq" id="XP_021876974.1">
    <property type="nucleotide sequence ID" value="XM_022029150.1"/>
</dbReference>
<evidence type="ECO:0000256" key="2">
    <source>
        <dbReference type="SAM" id="SignalP"/>
    </source>
</evidence>
<reference evidence="3 4" key="1">
    <citation type="submission" date="2016-07" db="EMBL/GenBank/DDBJ databases">
        <title>Pervasive Adenine N6-methylation of Active Genes in Fungi.</title>
        <authorList>
            <consortium name="DOE Joint Genome Institute"/>
            <person name="Mondo S.J."/>
            <person name="Dannebaum R.O."/>
            <person name="Kuo R.C."/>
            <person name="Labutti K."/>
            <person name="Haridas S."/>
            <person name="Kuo A."/>
            <person name="Salamov A."/>
            <person name="Ahrendt S.R."/>
            <person name="Lipzen A."/>
            <person name="Sullivan W."/>
            <person name="Andreopoulos W.B."/>
            <person name="Clum A."/>
            <person name="Lindquist E."/>
            <person name="Daum C."/>
            <person name="Ramamoorthy G.K."/>
            <person name="Gryganskyi A."/>
            <person name="Culley D."/>
            <person name="Magnuson J.K."/>
            <person name="James T.Y."/>
            <person name="O'Malley M.A."/>
            <person name="Stajich J.E."/>
            <person name="Spatafora J.W."/>
            <person name="Visel A."/>
            <person name="Grigoriev I.V."/>
        </authorList>
    </citation>
    <scope>NUCLEOTIDE SEQUENCE [LARGE SCALE GENOMIC DNA]</scope>
    <source>
        <strain evidence="3 4">NRRL 3116</strain>
    </source>
</reference>
<evidence type="ECO:0000256" key="1">
    <source>
        <dbReference type="SAM" id="MobiDB-lite"/>
    </source>
</evidence>
<feature type="compositionally biased region" description="Basic and acidic residues" evidence="1">
    <location>
        <begin position="145"/>
        <end position="162"/>
    </location>
</feature>
<keyword evidence="2" id="KW-0732">Signal</keyword>
<dbReference type="EMBL" id="MCFF01000051">
    <property type="protein sequence ID" value="ORZ05282.1"/>
    <property type="molecule type" value="Genomic_DNA"/>
</dbReference>
<keyword evidence="4" id="KW-1185">Reference proteome</keyword>
<accession>A0A1Y2GA53</accession>
<dbReference type="AlphaFoldDB" id="A0A1Y2GA53"/>
<sequence>MAPRFPISVLLKVSARALESLLIIHTLTGFGDAQVQMPTGKQPLKHPQPSRTRLWFKTTSICAQKLVAAIHDQASKEICHTAPPSESRGMAKYRERFFRAPDDACHIMIGVAQVGADDWSTNAPAVAKKTGDLSSFQTSAFQGERSNHRNSVDVENPAERGPLKLLPRSKPFSGQGGVTTAELKGVESGVPKKTKEEVECSIQNTLEENLSLKEVIELLSSAKELAASHRPPFVDTVGDIFKRLLSERVLPPEDFCKPYEIPSGTESDVPMHIGGQDNCLKQLVFSHARWGVTISFINLSLSEAMLAKTPQMGIFIGVVDSSISNWELIPSSESTSSSLAFMRLIISYKGRWPCRWPHNPDHSISGVAVGGVVLALSAVDVGAVRVYSNLSPAHASSLTACEFSTSSTSSPGASSPARFTAFYIGCGICTFSA</sequence>
<feature type="chain" id="PRO_5012711461" evidence="2">
    <location>
        <begin position="34"/>
        <end position="433"/>
    </location>
</feature>
<comment type="caution">
    <text evidence="3">The sequence shown here is derived from an EMBL/GenBank/DDBJ whole genome shotgun (WGS) entry which is preliminary data.</text>
</comment>
<dbReference type="GeneID" id="33570993"/>
<organism evidence="3 4">
    <name type="scientific">Lobosporangium transversale</name>
    <dbReference type="NCBI Taxonomy" id="64571"/>
    <lineage>
        <taxon>Eukaryota</taxon>
        <taxon>Fungi</taxon>
        <taxon>Fungi incertae sedis</taxon>
        <taxon>Mucoromycota</taxon>
        <taxon>Mortierellomycotina</taxon>
        <taxon>Mortierellomycetes</taxon>
        <taxon>Mortierellales</taxon>
        <taxon>Mortierellaceae</taxon>
        <taxon>Lobosporangium</taxon>
    </lineage>
</organism>
<gene>
    <name evidence="3" type="ORF">BCR41DRAFT_400583</name>
</gene>
<feature type="region of interest" description="Disordered" evidence="1">
    <location>
        <begin position="140"/>
        <end position="163"/>
    </location>
</feature>
<name>A0A1Y2GA53_9FUNG</name>
<proteinExistence type="predicted"/>
<dbReference type="InParanoid" id="A0A1Y2GA53"/>
<feature type="signal peptide" evidence="2">
    <location>
        <begin position="1"/>
        <end position="33"/>
    </location>
</feature>
<dbReference type="Proteomes" id="UP000193648">
    <property type="component" value="Unassembled WGS sequence"/>
</dbReference>
<protein>
    <submittedName>
        <fullName evidence="3">Uncharacterized protein</fullName>
    </submittedName>
</protein>